<dbReference type="GO" id="GO:0005737">
    <property type="term" value="C:cytoplasm"/>
    <property type="evidence" value="ECO:0007669"/>
    <property type="project" value="TreeGrafter"/>
</dbReference>
<evidence type="ECO:0000256" key="2">
    <source>
        <dbReference type="ARBA" id="ARBA00023235"/>
    </source>
</evidence>
<sequence>MKTLTIYHYDAFTREPNKGNPAGIILNGNDFTEDEMQTIAFKVGFNEVAFLLKSDTADLKIRYFSPKREMDLCGHATISALYALKTRGLLDKKELVTIETKAGILSVSLNSSGTDTLVTMSQATPRFKPFKGSLKTLTHTMGIKESDIDHTLPILYGSTGTWTLLVPINGLGAFKKMKPVNKDFPALLSDYPDASVHPFCLETVHSSSDMHGRHFSSPGTGSVEDSVTGTASGVMGAYYAQFISENFENTKRIIVEQGQEMGKDGRVYVGVSKNNEHIAVSISGHAVYVKSFEVTVDKN</sequence>
<dbReference type="Gene3D" id="3.10.310.10">
    <property type="entry name" value="Diaminopimelate Epimerase, Chain A, domain 1"/>
    <property type="match status" value="2"/>
</dbReference>
<dbReference type="Pfam" id="PF02567">
    <property type="entry name" value="PhzC-PhzF"/>
    <property type="match status" value="1"/>
</dbReference>
<evidence type="ECO:0000256" key="1">
    <source>
        <dbReference type="ARBA" id="ARBA00008270"/>
    </source>
</evidence>
<organism evidence="4 5">
    <name type="scientific">Alkalibacterium olivapovliticus</name>
    <dbReference type="NCBI Taxonomy" id="99907"/>
    <lineage>
        <taxon>Bacteria</taxon>
        <taxon>Bacillati</taxon>
        <taxon>Bacillota</taxon>
        <taxon>Bacilli</taxon>
        <taxon>Lactobacillales</taxon>
        <taxon>Carnobacteriaceae</taxon>
        <taxon>Alkalibacterium</taxon>
    </lineage>
</organism>
<dbReference type="InterPro" id="IPR003719">
    <property type="entry name" value="Phenazine_PhzF-like"/>
</dbReference>
<evidence type="ECO:0000313" key="4">
    <source>
        <dbReference type="EMBL" id="PRY80105.1"/>
    </source>
</evidence>
<evidence type="ECO:0000256" key="3">
    <source>
        <dbReference type="PIRSR" id="PIRSR016184-1"/>
    </source>
</evidence>
<dbReference type="SUPFAM" id="SSF54506">
    <property type="entry name" value="Diaminopimelate epimerase-like"/>
    <property type="match status" value="1"/>
</dbReference>
<dbReference type="RefSeq" id="WP_106195084.1">
    <property type="nucleotide sequence ID" value="NZ_PVTO01000022.1"/>
</dbReference>
<comment type="caution">
    <text evidence="4">The sequence shown here is derived from an EMBL/GenBank/DDBJ whole genome shotgun (WGS) entry which is preliminary data.</text>
</comment>
<gene>
    <name evidence="4" type="ORF">CLV38_12241</name>
</gene>
<dbReference type="PANTHER" id="PTHR13774">
    <property type="entry name" value="PHENAZINE BIOSYNTHESIS PROTEIN"/>
    <property type="match status" value="1"/>
</dbReference>
<dbReference type="PANTHER" id="PTHR13774:SF17">
    <property type="entry name" value="PHENAZINE BIOSYNTHESIS-LIKE DOMAIN-CONTAINING PROTEIN"/>
    <property type="match status" value="1"/>
</dbReference>
<feature type="active site" evidence="3">
    <location>
        <position position="47"/>
    </location>
</feature>
<dbReference type="GO" id="GO:0016853">
    <property type="term" value="F:isomerase activity"/>
    <property type="evidence" value="ECO:0007669"/>
    <property type="project" value="UniProtKB-KW"/>
</dbReference>
<keyword evidence="2" id="KW-0413">Isomerase</keyword>
<dbReference type="EMBL" id="PVTO01000022">
    <property type="protein sequence ID" value="PRY80105.1"/>
    <property type="molecule type" value="Genomic_DNA"/>
</dbReference>
<dbReference type="Proteomes" id="UP000238205">
    <property type="component" value="Unassembled WGS sequence"/>
</dbReference>
<name>A0A2T0W3R5_9LACT</name>
<dbReference type="NCBIfam" id="TIGR00654">
    <property type="entry name" value="PhzF_family"/>
    <property type="match status" value="1"/>
</dbReference>
<dbReference type="AlphaFoldDB" id="A0A2T0W3R5"/>
<protein>
    <submittedName>
        <fullName evidence="4">PhzF family phenazine biosynthesis protein</fullName>
    </submittedName>
</protein>
<proteinExistence type="inferred from homology"/>
<keyword evidence="5" id="KW-1185">Reference proteome</keyword>
<accession>A0A2T0W3R5</accession>
<comment type="similarity">
    <text evidence="1">Belongs to the PhzF family.</text>
</comment>
<reference evidence="4 5" key="1">
    <citation type="submission" date="2018-03" db="EMBL/GenBank/DDBJ databases">
        <title>Genomic Encyclopedia of Archaeal and Bacterial Type Strains, Phase II (KMG-II): from individual species to whole genera.</title>
        <authorList>
            <person name="Goeker M."/>
        </authorList>
    </citation>
    <scope>NUCLEOTIDE SEQUENCE [LARGE SCALE GENOMIC DNA]</scope>
    <source>
        <strain evidence="4 5">DSM 13175</strain>
    </source>
</reference>
<dbReference type="PIRSF" id="PIRSF016184">
    <property type="entry name" value="PhzC_PhzF"/>
    <property type="match status" value="1"/>
</dbReference>
<dbReference type="OrthoDB" id="9788221at2"/>
<evidence type="ECO:0000313" key="5">
    <source>
        <dbReference type="Proteomes" id="UP000238205"/>
    </source>
</evidence>